<dbReference type="OrthoDB" id="1799076at2"/>
<reference evidence="3 4" key="1">
    <citation type="submission" date="2016-10" db="EMBL/GenBank/DDBJ databases">
        <authorList>
            <person name="de Groot N.N."/>
        </authorList>
    </citation>
    <scope>NUCLEOTIDE SEQUENCE [LARGE SCALE GENOMIC DNA]</scope>
    <source>
        <strain evidence="3 4">CGMCC 1.6134</strain>
    </source>
</reference>
<keyword evidence="4" id="KW-1185">Reference proteome</keyword>
<dbReference type="AlphaFoldDB" id="A0A1I4I4Z9"/>
<proteinExistence type="evidence at transcript level"/>
<dbReference type="EMBL" id="FOTY01000001">
    <property type="protein sequence ID" value="SFL48806.1"/>
    <property type="molecule type" value="Genomic_DNA"/>
</dbReference>
<dbReference type="Proteomes" id="UP000199668">
    <property type="component" value="Unassembled WGS sequence"/>
</dbReference>
<sequence length="73" mass="8607">MAKPDDRSNNAERIENAIGHTLQNRNEARDYEKAHAKELSEEEKQQIEEKNERREESIEGLQQEIQDEAEDNK</sequence>
<comment type="subcellular location">
    <subcellularLocation>
        <location evidence="1">Spore core</location>
    </subcellularLocation>
</comment>
<evidence type="ECO:0000256" key="1">
    <source>
        <dbReference type="HAMAP-Rule" id="MF_01506"/>
    </source>
</evidence>
<feature type="compositionally biased region" description="Basic and acidic residues" evidence="2">
    <location>
        <begin position="1"/>
        <end position="15"/>
    </location>
</feature>
<feature type="region of interest" description="Disordered" evidence="2">
    <location>
        <begin position="1"/>
        <end position="73"/>
    </location>
</feature>
<dbReference type="GO" id="GO:0030436">
    <property type="term" value="P:asexual sporulation"/>
    <property type="evidence" value="ECO:0007669"/>
    <property type="project" value="UniProtKB-UniRule"/>
</dbReference>
<evidence type="ECO:0000256" key="2">
    <source>
        <dbReference type="SAM" id="MobiDB-lite"/>
    </source>
</evidence>
<evidence type="ECO:0000313" key="3">
    <source>
        <dbReference type="EMBL" id="SFL48806.1"/>
    </source>
</evidence>
<dbReference type="NCBIfam" id="TIGR03090">
    <property type="entry name" value="SASP_tlp"/>
    <property type="match status" value="1"/>
</dbReference>
<comment type="similarity">
    <text evidence="1">Belongs to the Tlp family.</text>
</comment>
<dbReference type="STRING" id="266892.SAMN04488054_101189"/>
<dbReference type="InterPro" id="IPR017524">
    <property type="entry name" value="SASP_thioredoxin-like"/>
</dbReference>
<dbReference type="GO" id="GO:0030435">
    <property type="term" value="P:sporulation resulting in formation of a cellular spore"/>
    <property type="evidence" value="ECO:0007669"/>
    <property type="project" value="UniProtKB-KW"/>
</dbReference>
<feature type="compositionally biased region" description="Basic and acidic residues" evidence="2">
    <location>
        <begin position="26"/>
        <end position="57"/>
    </location>
</feature>
<keyword evidence="1" id="KW-0749">Sporulation</keyword>
<organism evidence="3 4">
    <name type="scientific">Salibacterium qingdaonense</name>
    <dbReference type="NCBI Taxonomy" id="266892"/>
    <lineage>
        <taxon>Bacteria</taxon>
        <taxon>Bacillati</taxon>
        <taxon>Bacillota</taxon>
        <taxon>Bacilli</taxon>
        <taxon>Bacillales</taxon>
        <taxon>Bacillaceae</taxon>
    </lineage>
</organism>
<comment type="induction">
    <text evidence="1">Expressed only in the forespore compartment of sporulating cells.</text>
</comment>
<gene>
    <name evidence="1" type="primary">tlp</name>
    <name evidence="3" type="ORF">SAMN04488054_101189</name>
</gene>
<dbReference type="Pfam" id="PF19824">
    <property type="entry name" value="Tlp"/>
    <property type="match status" value="1"/>
</dbReference>
<protein>
    <recommendedName>
        <fullName evidence="1">Small, acid-soluble spore protein Tlp</fullName>
    </recommendedName>
</protein>
<evidence type="ECO:0000313" key="4">
    <source>
        <dbReference type="Proteomes" id="UP000199668"/>
    </source>
</evidence>
<name>A0A1I4I4Z9_9BACI</name>
<dbReference type="HAMAP" id="MF_01506">
    <property type="entry name" value="Tlp"/>
    <property type="match status" value="1"/>
</dbReference>
<accession>A0A1I4I4Z9</accession>
<dbReference type="RefSeq" id="WP_090925160.1">
    <property type="nucleotide sequence ID" value="NZ_FOTY01000001.1"/>
</dbReference>